<name>A0A0F9SZM9_9ZZZZ</name>
<accession>A0A0F9SZM9</accession>
<protein>
    <submittedName>
        <fullName evidence="2">Uncharacterized protein</fullName>
    </submittedName>
</protein>
<dbReference type="AlphaFoldDB" id="A0A0F9SZM9"/>
<comment type="caution">
    <text evidence="2">The sequence shown here is derived from an EMBL/GenBank/DDBJ whole genome shotgun (WGS) entry which is preliminary data.</text>
</comment>
<dbReference type="EMBL" id="LAZR01000459">
    <property type="protein sequence ID" value="KKN68047.1"/>
    <property type="molecule type" value="Genomic_DNA"/>
</dbReference>
<keyword evidence="1" id="KW-0812">Transmembrane</keyword>
<reference evidence="2" key="1">
    <citation type="journal article" date="2015" name="Nature">
        <title>Complex archaea that bridge the gap between prokaryotes and eukaryotes.</title>
        <authorList>
            <person name="Spang A."/>
            <person name="Saw J.H."/>
            <person name="Jorgensen S.L."/>
            <person name="Zaremba-Niedzwiedzka K."/>
            <person name="Martijn J."/>
            <person name="Lind A.E."/>
            <person name="van Eijk R."/>
            <person name="Schleper C."/>
            <person name="Guy L."/>
            <person name="Ettema T.J."/>
        </authorList>
    </citation>
    <scope>NUCLEOTIDE SEQUENCE</scope>
</reference>
<feature type="transmembrane region" description="Helical" evidence="1">
    <location>
        <begin position="28"/>
        <end position="45"/>
    </location>
</feature>
<sequence>MTWAEGLMMLLQLICCSESCARGMGWKALYWFGAFLLTVAIVKGLKS</sequence>
<evidence type="ECO:0000256" key="1">
    <source>
        <dbReference type="SAM" id="Phobius"/>
    </source>
</evidence>
<proteinExistence type="predicted"/>
<keyword evidence="1" id="KW-1133">Transmembrane helix</keyword>
<organism evidence="2">
    <name type="scientific">marine sediment metagenome</name>
    <dbReference type="NCBI Taxonomy" id="412755"/>
    <lineage>
        <taxon>unclassified sequences</taxon>
        <taxon>metagenomes</taxon>
        <taxon>ecological metagenomes</taxon>
    </lineage>
</organism>
<evidence type="ECO:0000313" key="2">
    <source>
        <dbReference type="EMBL" id="KKN68047.1"/>
    </source>
</evidence>
<gene>
    <name evidence="2" type="ORF">LCGC14_0455010</name>
</gene>
<keyword evidence="1" id="KW-0472">Membrane</keyword>